<dbReference type="InterPro" id="IPR028889">
    <property type="entry name" value="USP"/>
</dbReference>
<protein>
    <recommendedName>
        <fullName evidence="6">Ubiquitin carboxyl-terminal hydrolase</fullName>
        <ecNumber evidence="6">3.4.19.12</ecNumber>
    </recommendedName>
</protein>
<dbReference type="InterPro" id="IPR050164">
    <property type="entry name" value="Peptidase_C19"/>
</dbReference>
<dbReference type="Gene3D" id="3.90.70.10">
    <property type="entry name" value="Cysteine proteinases"/>
    <property type="match status" value="1"/>
</dbReference>
<accession>A0A9N9GI56</accession>
<keyword evidence="10" id="KW-1185">Reference proteome</keyword>
<feature type="compositionally biased region" description="Low complexity" evidence="7">
    <location>
        <begin position="159"/>
        <end position="171"/>
    </location>
</feature>
<dbReference type="InterPro" id="IPR001394">
    <property type="entry name" value="Peptidase_C19_UCH"/>
</dbReference>
<dbReference type="SUPFAM" id="SSF54001">
    <property type="entry name" value="Cysteine proteinases"/>
    <property type="match status" value="1"/>
</dbReference>
<comment type="caution">
    <text evidence="9">The sequence shown here is derived from an EMBL/GenBank/DDBJ whole genome shotgun (WGS) entry which is preliminary data.</text>
</comment>
<reference evidence="9" key="1">
    <citation type="submission" date="2021-06" db="EMBL/GenBank/DDBJ databases">
        <authorList>
            <person name="Kallberg Y."/>
            <person name="Tangrot J."/>
            <person name="Rosling A."/>
        </authorList>
    </citation>
    <scope>NUCLEOTIDE SEQUENCE</scope>
    <source>
        <strain evidence="9">BR232B</strain>
    </source>
</reference>
<evidence type="ECO:0000256" key="3">
    <source>
        <dbReference type="ARBA" id="ARBA00022786"/>
    </source>
</evidence>
<feature type="domain" description="USP" evidence="8">
    <location>
        <begin position="204"/>
        <end position="555"/>
    </location>
</feature>
<dbReference type="GO" id="GO:0006508">
    <property type="term" value="P:proteolysis"/>
    <property type="evidence" value="ECO:0007669"/>
    <property type="project" value="UniProtKB-KW"/>
</dbReference>
<feature type="region of interest" description="Disordered" evidence="7">
    <location>
        <begin position="100"/>
        <end position="132"/>
    </location>
</feature>
<dbReference type="PROSITE" id="PS00973">
    <property type="entry name" value="USP_2"/>
    <property type="match status" value="1"/>
</dbReference>
<evidence type="ECO:0000313" key="10">
    <source>
        <dbReference type="Proteomes" id="UP000789739"/>
    </source>
</evidence>
<dbReference type="EMBL" id="CAJVPI010001261">
    <property type="protein sequence ID" value="CAG8603707.1"/>
    <property type="molecule type" value="Genomic_DNA"/>
</dbReference>
<name>A0A9N9GI56_9GLOM</name>
<feature type="region of interest" description="Disordered" evidence="7">
    <location>
        <begin position="152"/>
        <end position="179"/>
    </location>
</feature>
<evidence type="ECO:0000259" key="8">
    <source>
        <dbReference type="PROSITE" id="PS50235"/>
    </source>
</evidence>
<dbReference type="GO" id="GO:0004843">
    <property type="term" value="F:cysteine-type deubiquitinase activity"/>
    <property type="evidence" value="ECO:0007669"/>
    <property type="project" value="UniProtKB-UniRule"/>
</dbReference>
<dbReference type="PROSITE" id="PS00972">
    <property type="entry name" value="USP_1"/>
    <property type="match status" value="1"/>
</dbReference>
<dbReference type="PANTHER" id="PTHR24006">
    <property type="entry name" value="UBIQUITIN CARBOXYL-TERMINAL HYDROLASE"/>
    <property type="match status" value="1"/>
</dbReference>
<comment type="similarity">
    <text evidence="6">Belongs to the peptidase C19 family.</text>
</comment>
<keyword evidence="2 6" id="KW-0645">Protease</keyword>
<gene>
    <name evidence="9" type="ORF">PBRASI_LOCUS7784</name>
</gene>
<evidence type="ECO:0000256" key="7">
    <source>
        <dbReference type="SAM" id="MobiDB-lite"/>
    </source>
</evidence>
<dbReference type="Proteomes" id="UP000789739">
    <property type="component" value="Unassembled WGS sequence"/>
</dbReference>
<dbReference type="PANTHER" id="PTHR24006:SF687">
    <property type="entry name" value="UBIQUITIN CARBOXYL-TERMINAL HYDROLASE 10"/>
    <property type="match status" value="1"/>
</dbReference>
<dbReference type="EC" id="3.4.19.12" evidence="6"/>
<sequence length="558" mass="61943">MPDNLIQKEKTFQFLFGNFSREELETISSGVSNLNDISVNFRLTKKGAKLAVDTSDDCAQHVLENVLEGETSAPQTSLTQIAVHPSDQVMTNGVESKVHHGVNGQVTSPTVENEAEQNAEELPTPQKAEANLSKPQRSWAGLFAKPDGVTSQAVTGATQPQKLPLQNKQLKYTPAPPIKPKANGLKDVVTGFEASMRADLITPRGLVNNGNMCFMNAILQPLAHCPPLYNLLSKISKEVAHSFKSKTPLVDSMVMFLKEYEQSNVNGNTGQEYGNPFVPEYVYDAVRSLNRFDSMKGRQEDAEEFLGFLLDGMHEELAAALSNNEGDVKEKAVDGNNGWLEVGPKNRTNLTRATDAKESPVSRIFGGKMRSVLKCPGSKDSVTLQPFQSLQLDIQPDAVKTVEDALRNLTEPEYIDDYVSPQKGLVRASKRWLIEILPPVLILHLKRFVYDKTGGTQKLQKVVQYSDKLIIHPELISSSQRTSKPIEYKLFGVVYHHGSSATGGHYTCDVLRQNDQWLRIDDTVIKPATTEDVVVTESPSKPPDRMAYLLFYMRTQQK</sequence>
<proteinExistence type="inferred from homology"/>
<dbReference type="InterPro" id="IPR018200">
    <property type="entry name" value="USP_CS"/>
</dbReference>
<dbReference type="GO" id="GO:0016579">
    <property type="term" value="P:protein deubiquitination"/>
    <property type="evidence" value="ECO:0007669"/>
    <property type="project" value="InterPro"/>
</dbReference>
<evidence type="ECO:0000256" key="6">
    <source>
        <dbReference type="RuleBase" id="RU366025"/>
    </source>
</evidence>
<dbReference type="OrthoDB" id="429671at2759"/>
<evidence type="ECO:0000256" key="1">
    <source>
        <dbReference type="ARBA" id="ARBA00000707"/>
    </source>
</evidence>
<organism evidence="9 10">
    <name type="scientific">Paraglomus brasilianum</name>
    <dbReference type="NCBI Taxonomy" id="144538"/>
    <lineage>
        <taxon>Eukaryota</taxon>
        <taxon>Fungi</taxon>
        <taxon>Fungi incertae sedis</taxon>
        <taxon>Mucoromycota</taxon>
        <taxon>Glomeromycotina</taxon>
        <taxon>Glomeromycetes</taxon>
        <taxon>Paraglomerales</taxon>
        <taxon>Paraglomeraceae</taxon>
        <taxon>Paraglomus</taxon>
    </lineage>
</organism>
<dbReference type="GO" id="GO:0005634">
    <property type="term" value="C:nucleus"/>
    <property type="evidence" value="ECO:0007669"/>
    <property type="project" value="TreeGrafter"/>
</dbReference>
<dbReference type="PROSITE" id="PS50235">
    <property type="entry name" value="USP_3"/>
    <property type="match status" value="1"/>
</dbReference>
<keyword evidence="4 6" id="KW-0378">Hydrolase</keyword>
<dbReference type="Pfam" id="PF00443">
    <property type="entry name" value="UCH"/>
    <property type="match status" value="1"/>
</dbReference>
<keyword evidence="3 6" id="KW-0833">Ubl conjugation pathway</keyword>
<dbReference type="AlphaFoldDB" id="A0A9N9GI56"/>
<evidence type="ECO:0000313" key="9">
    <source>
        <dbReference type="EMBL" id="CAG8603707.1"/>
    </source>
</evidence>
<evidence type="ECO:0000256" key="5">
    <source>
        <dbReference type="ARBA" id="ARBA00022807"/>
    </source>
</evidence>
<dbReference type="InterPro" id="IPR038765">
    <property type="entry name" value="Papain-like_cys_pep_sf"/>
</dbReference>
<dbReference type="GO" id="GO:0005829">
    <property type="term" value="C:cytosol"/>
    <property type="evidence" value="ECO:0007669"/>
    <property type="project" value="TreeGrafter"/>
</dbReference>
<comment type="catalytic activity">
    <reaction evidence="1 6">
        <text>Thiol-dependent hydrolysis of ester, thioester, amide, peptide and isopeptide bonds formed by the C-terminal Gly of ubiquitin (a 76-residue protein attached to proteins as an intracellular targeting signal).</text>
        <dbReference type="EC" id="3.4.19.12"/>
    </reaction>
</comment>
<keyword evidence="5 6" id="KW-0788">Thiol protease</keyword>
<evidence type="ECO:0000256" key="4">
    <source>
        <dbReference type="ARBA" id="ARBA00022801"/>
    </source>
</evidence>
<evidence type="ECO:0000256" key="2">
    <source>
        <dbReference type="ARBA" id="ARBA00022670"/>
    </source>
</evidence>